<evidence type="ECO:0000313" key="1">
    <source>
        <dbReference type="EMBL" id="TRL38351.1"/>
    </source>
</evidence>
<dbReference type="EMBL" id="VJMF01000002">
    <property type="protein sequence ID" value="TRL38351.1"/>
    <property type="molecule type" value="Genomic_DNA"/>
</dbReference>
<accession>A0A549T901</accession>
<dbReference type="Proteomes" id="UP000316781">
    <property type="component" value="Unassembled WGS sequence"/>
</dbReference>
<reference evidence="1 2" key="1">
    <citation type="submission" date="2019-07" db="EMBL/GenBank/DDBJ databases">
        <title>Ln-dependent methylotrophs.</title>
        <authorList>
            <person name="Tani A."/>
        </authorList>
    </citation>
    <scope>NUCLEOTIDE SEQUENCE [LARGE SCALE GENOMIC DNA]</scope>
    <source>
        <strain evidence="1 2">SM89A</strain>
    </source>
</reference>
<comment type="caution">
    <text evidence="1">The sequence shown here is derived from an EMBL/GenBank/DDBJ whole genome shotgun (WGS) entry which is preliminary data.</text>
</comment>
<gene>
    <name evidence="1" type="ORF">FM996_00540</name>
</gene>
<sequence>MTPLKAFKIAVVEALKVDAGVASIVGGKIYDEVPRDHRGEPTDANAPFVYLGPIGWRRLELGCNPGYDVALRLYAVSTKFGREEVWALHEAMRLAFDLKTLTLAGGHLMTPFRAMAGGDVIALPSPKECFLDLRTQLSDATPYP</sequence>
<dbReference type="Pfam" id="PF11367">
    <property type="entry name" value="Tail_completion_gp17"/>
    <property type="match status" value="1"/>
</dbReference>
<dbReference type="AlphaFoldDB" id="A0A549T901"/>
<dbReference type="InterPro" id="IPR053745">
    <property type="entry name" value="Viral_Tail_Comp_sf"/>
</dbReference>
<dbReference type="Gene3D" id="3.30.2000.30">
    <property type="match status" value="1"/>
</dbReference>
<dbReference type="InterPro" id="IPR021508">
    <property type="entry name" value="Gp17-like"/>
</dbReference>
<protein>
    <submittedName>
        <fullName evidence="1">DUF3168 domain-containing protein</fullName>
    </submittedName>
</protein>
<proteinExistence type="predicted"/>
<dbReference type="RefSeq" id="WP_142861364.1">
    <property type="nucleotide sequence ID" value="NZ_VJMF01000002.1"/>
</dbReference>
<organism evidence="1 2">
    <name type="scientific">Methylosinus sporium</name>
    <dbReference type="NCBI Taxonomy" id="428"/>
    <lineage>
        <taxon>Bacteria</taxon>
        <taxon>Pseudomonadati</taxon>
        <taxon>Pseudomonadota</taxon>
        <taxon>Alphaproteobacteria</taxon>
        <taxon>Hyphomicrobiales</taxon>
        <taxon>Methylocystaceae</taxon>
        <taxon>Methylosinus</taxon>
    </lineage>
</organism>
<name>A0A549T901_METSR</name>
<evidence type="ECO:0000313" key="2">
    <source>
        <dbReference type="Proteomes" id="UP000316781"/>
    </source>
</evidence>